<organism evidence="4 6">
    <name type="scientific">Acutalibacter muris</name>
    <dbReference type="NCBI Taxonomy" id="1796620"/>
    <lineage>
        <taxon>Bacteria</taxon>
        <taxon>Bacillati</taxon>
        <taxon>Bacillota</taxon>
        <taxon>Clostridia</taxon>
        <taxon>Eubacteriales</taxon>
        <taxon>Acutalibacteraceae</taxon>
        <taxon>Acutalibacter</taxon>
    </lineage>
</organism>
<feature type="domain" description="Recombinase" evidence="2">
    <location>
        <begin position="165"/>
        <end position="305"/>
    </location>
</feature>
<dbReference type="InterPro" id="IPR011109">
    <property type="entry name" value="DNA_bind_recombinase_dom"/>
</dbReference>
<proteinExistence type="predicted"/>
<evidence type="ECO:0000313" key="4">
    <source>
        <dbReference type="EMBL" id="QQR30638.1"/>
    </source>
</evidence>
<dbReference type="Gene3D" id="3.40.50.1390">
    <property type="entry name" value="Resolvase, N-terminal catalytic domain"/>
    <property type="match status" value="1"/>
</dbReference>
<dbReference type="Gene3D" id="3.90.1750.20">
    <property type="entry name" value="Putative Large Serine Recombinase, Chain B, Domain 2"/>
    <property type="match status" value="1"/>
</dbReference>
<sequence length="513" mass="58270">MTVAIYLRLSGEDNDGVSEFESISNQRNLLLHHIHNMPDFFGANVAEFCDDGWSGKNFDRPAVKELLEQAKRGEIQCIMVKDLSRFGRDYITVGNYITRVFPFLNVRFIAVNDHFDSSRREDIYSLGTSFRALIYDMYSRDASKKVKTAKQRLAKRGVNINPVAPFGYMKDPKDRHRLIPDPKTADVVRKIFSLVADGNSIETTARILNCEGIAPPSRSKKDTSSEHANWCNEHWNTGTIYTILRDRQYIGCFVYGKRVRPQIGAHQQLTADFEDRIVVEDCHEPLVSKGLFEAVQERLGKQKHEKHVMRNDPLSKKVICGVCGYAIVPRGQKERYYLCQRPRTVPGLGCYGEKILESDILAAVSEAILQQARLAADLAKIAVQQTEMREKQAKELRQKLQECRAEQEILSAEITKLYEGYVDGRLTKPVYSSQKAVLMERLEQARDAEKDLSGQSAVCDSGDSEFIDKYRELADTEVLTKERIGDLLERVTVFPGGRLEIKLRFLDGNSAAM</sequence>
<accession>A0A1Z2XSE3</accession>
<dbReference type="Pfam" id="PF13408">
    <property type="entry name" value="Zn_ribbon_recom"/>
    <property type="match status" value="1"/>
</dbReference>
<dbReference type="SMART" id="SM00857">
    <property type="entry name" value="Resolvase"/>
    <property type="match status" value="1"/>
</dbReference>
<dbReference type="InterPro" id="IPR036162">
    <property type="entry name" value="Resolvase-like_N_sf"/>
</dbReference>
<reference evidence="3" key="1">
    <citation type="journal article" date="2017" name="Genome Announc.">
        <title>High-Quality Whole-Genome Sequences of the Oligo-Mouse-Microbiota Bacterial Community.</title>
        <authorList>
            <person name="Garzetti D."/>
            <person name="Brugiroux S."/>
            <person name="Bunk B."/>
            <person name="Pukall R."/>
            <person name="McCoy K.D."/>
            <person name="Macpherson A.J."/>
            <person name="Stecher B."/>
        </authorList>
    </citation>
    <scope>NUCLEOTIDE SEQUENCE</scope>
    <source>
        <strain evidence="3">KB18</strain>
    </source>
</reference>
<reference evidence="4 6" key="3">
    <citation type="submission" date="2020-11" db="EMBL/GenBank/DDBJ databases">
        <title>Closed and high quality bacterial genomes of the OMM12 community.</title>
        <authorList>
            <person name="Marbouty M."/>
            <person name="Lamy-Besnier Q."/>
            <person name="Debarbieux L."/>
            <person name="Koszul R."/>
        </authorList>
    </citation>
    <scope>NUCLEOTIDE SEQUENCE [LARGE SCALE GENOMIC DNA]</scope>
    <source>
        <strain evidence="4 6">KB18</strain>
    </source>
</reference>
<dbReference type="InterPro" id="IPR006119">
    <property type="entry name" value="Resolv_N"/>
</dbReference>
<dbReference type="Pfam" id="PF00239">
    <property type="entry name" value="Resolvase"/>
    <property type="match status" value="1"/>
</dbReference>
<dbReference type="KEGG" id="amur:ADH66_12345"/>
<dbReference type="AlphaFoldDB" id="A0A1Z2XSE3"/>
<dbReference type="RefSeq" id="WP_066540233.1">
    <property type="nucleotide sequence ID" value="NZ_CP021422.1"/>
</dbReference>
<feature type="coiled-coil region" evidence="1">
    <location>
        <begin position="386"/>
        <end position="413"/>
    </location>
</feature>
<dbReference type="PANTHER" id="PTHR30461:SF23">
    <property type="entry name" value="DNA RECOMBINASE-RELATED"/>
    <property type="match status" value="1"/>
</dbReference>
<evidence type="ECO:0000259" key="2">
    <source>
        <dbReference type="PROSITE" id="PS51737"/>
    </source>
</evidence>
<keyword evidence="5" id="KW-1185">Reference proteome</keyword>
<protein>
    <submittedName>
        <fullName evidence="4">Recombinase family protein</fullName>
    </submittedName>
</protein>
<dbReference type="EMBL" id="CP021422">
    <property type="protein sequence ID" value="ASB41376.1"/>
    <property type="molecule type" value="Genomic_DNA"/>
</dbReference>
<gene>
    <name evidence="3" type="ORF">ADH66_12345</name>
    <name evidence="4" type="ORF">I5Q82_02655</name>
</gene>
<dbReference type="GO" id="GO:0003677">
    <property type="term" value="F:DNA binding"/>
    <property type="evidence" value="ECO:0007669"/>
    <property type="project" value="InterPro"/>
</dbReference>
<reference evidence="5" key="2">
    <citation type="submission" date="2017-05" db="EMBL/GenBank/DDBJ databases">
        <title>Improved OligoMM genomes.</title>
        <authorList>
            <person name="Garzetti D."/>
        </authorList>
    </citation>
    <scope>NUCLEOTIDE SEQUENCE [LARGE SCALE GENOMIC DNA]</scope>
    <source>
        <strain evidence="5">KB18</strain>
    </source>
</reference>
<dbReference type="Proteomes" id="UP000596035">
    <property type="component" value="Chromosome"/>
</dbReference>
<evidence type="ECO:0000313" key="5">
    <source>
        <dbReference type="Proteomes" id="UP000196710"/>
    </source>
</evidence>
<evidence type="ECO:0000256" key="1">
    <source>
        <dbReference type="SAM" id="Coils"/>
    </source>
</evidence>
<keyword evidence="1" id="KW-0175">Coiled coil</keyword>
<dbReference type="Pfam" id="PF07508">
    <property type="entry name" value="Recombinase"/>
    <property type="match status" value="1"/>
</dbReference>
<evidence type="ECO:0000313" key="3">
    <source>
        <dbReference type="EMBL" id="ASB41376.1"/>
    </source>
</evidence>
<dbReference type="Proteomes" id="UP000196710">
    <property type="component" value="Chromosome"/>
</dbReference>
<dbReference type="SUPFAM" id="SSF53041">
    <property type="entry name" value="Resolvase-like"/>
    <property type="match status" value="1"/>
</dbReference>
<dbReference type="InterPro" id="IPR025827">
    <property type="entry name" value="Zn_ribbon_recom_dom"/>
</dbReference>
<dbReference type="InterPro" id="IPR050639">
    <property type="entry name" value="SSR_resolvase"/>
</dbReference>
<dbReference type="PROSITE" id="PS51737">
    <property type="entry name" value="RECOMBINASE_DNA_BIND"/>
    <property type="match status" value="1"/>
</dbReference>
<dbReference type="InterPro" id="IPR038109">
    <property type="entry name" value="DNA_bind_recomb_sf"/>
</dbReference>
<dbReference type="GO" id="GO:0000150">
    <property type="term" value="F:DNA strand exchange activity"/>
    <property type="evidence" value="ECO:0007669"/>
    <property type="project" value="InterPro"/>
</dbReference>
<dbReference type="EMBL" id="CP065321">
    <property type="protein sequence ID" value="QQR30638.1"/>
    <property type="molecule type" value="Genomic_DNA"/>
</dbReference>
<dbReference type="PANTHER" id="PTHR30461">
    <property type="entry name" value="DNA-INVERTASE FROM LAMBDOID PROPHAGE"/>
    <property type="match status" value="1"/>
</dbReference>
<name>A0A1Z2XSE3_9FIRM</name>
<evidence type="ECO:0000313" key="6">
    <source>
        <dbReference type="Proteomes" id="UP000596035"/>
    </source>
</evidence>